<sequence>MTKILVLSLSDRQMRQLSEMADFEGKTPEEMITTLITWGFRNYQAEFPDLIAEYEELYGNPTPSDGDDELPY</sequence>
<reference evidence="1 2" key="1">
    <citation type="submission" date="2020-11" db="EMBL/GenBank/DDBJ databases">
        <title>Description of Pontivivens ytuae sp. nov. isolated from deep sea sediment of Mariana Trench.</title>
        <authorList>
            <person name="Wang Z."/>
            <person name="Sun Q.-L."/>
            <person name="Xu X.-D."/>
            <person name="Tang Y.-Z."/>
            <person name="Zhang J."/>
        </authorList>
    </citation>
    <scope>NUCLEOTIDE SEQUENCE [LARGE SCALE GENOMIC DNA]</scope>
    <source>
        <strain evidence="1 2">MT2928</strain>
    </source>
</reference>
<dbReference type="AlphaFoldDB" id="A0A7S9LT04"/>
<dbReference type="EMBL" id="CP064942">
    <property type="protein sequence ID" value="QPH54734.1"/>
    <property type="molecule type" value="Genomic_DNA"/>
</dbReference>
<dbReference type="Proteomes" id="UP000594800">
    <property type="component" value="Chromosome"/>
</dbReference>
<evidence type="ECO:0000313" key="2">
    <source>
        <dbReference type="Proteomes" id="UP000594800"/>
    </source>
</evidence>
<protein>
    <recommendedName>
        <fullName evidence="3">CopG family transcriptional regulator</fullName>
    </recommendedName>
</protein>
<dbReference type="KEGG" id="poz:I0K15_02850"/>
<accession>A0A7S9LT04</accession>
<gene>
    <name evidence="1" type="ORF">I0K15_02850</name>
</gene>
<name>A0A7S9LT04_9RHOB</name>
<evidence type="ECO:0000313" key="1">
    <source>
        <dbReference type="EMBL" id="QPH54734.1"/>
    </source>
</evidence>
<organism evidence="1 2">
    <name type="scientific">Pontivivens ytuae</name>
    <dbReference type="NCBI Taxonomy" id="2789856"/>
    <lineage>
        <taxon>Bacteria</taxon>
        <taxon>Pseudomonadati</taxon>
        <taxon>Pseudomonadota</taxon>
        <taxon>Alphaproteobacteria</taxon>
        <taxon>Rhodobacterales</taxon>
        <taxon>Paracoccaceae</taxon>
        <taxon>Pontivivens</taxon>
    </lineage>
</organism>
<dbReference type="RefSeq" id="WP_196103941.1">
    <property type="nucleotide sequence ID" value="NZ_CP064942.1"/>
</dbReference>
<keyword evidence="2" id="KW-1185">Reference proteome</keyword>
<proteinExistence type="predicted"/>
<evidence type="ECO:0008006" key="3">
    <source>
        <dbReference type="Google" id="ProtNLM"/>
    </source>
</evidence>